<keyword evidence="5" id="KW-0408">Iron</keyword>
<evidence type="ECO:0000256" key="2">
    <source>
        <dbReference type="ARBA" id="ARBA00022617"/>
    </source>
</evidence>
<reference evidence="7" key="2">
    <citation type="submission" date="2013-12" db="EMBL/GenBank/DDBJ databases">
        <authorList>
            <person name="Yu Y."/>
            <person name="Lee S."/>
            <person name="de Baynast K."/>
            <person name="Wissotski M."/>
            <person name="Liu L."/>
            <person name="Talag J."/>
            <person name="Goicoechea J."/>
            <person name="Angelova A."/>
            <person name="Jetty R."/>
            <person name="Kudrna D."/>
            <person name="Golser W."/>
            <person name="Rivera L."/>
            <person name="Zhang J."/>
            <person name="Wing R."/>
        </authorList>
    </citation>
    <scope>NUCLEOTIDE SEQUENCE</scope>
</reference>
<evidence type="ECO:0000256" key="3">
    <source>
        <dbReference type="ARBA" id="ARBA00022723"/>
    </source>
</evidence>
<dbReference type="PANTHER" id="PTHR47944">
    <property type="entry name" value="CYTOCHROME P450 98A9"/>
    <property type="match status" value="1"/>
</dbReference>
<dbReference type="GO" id="GO:0004497">
    <property type="term" value="F:monooxygenase activity"/>
    <property type="evidence" value="ECO:0007669"/>
    <property type="project" value="InterPro"/>
</dbReference>
<accession>A0A0D9WQK6</accession>
<dbReference type="GO" id="GO:0005506">
    <property type="term" value="F:iron ion binding"/>
    <property type="evidence" value="ECO:0007669"/>
    <property type="project" value="InterPro"/>
</dbReference>
<dbReference type="GO" id="GO:0020037">
    <property type="term" value="F:heme binding"/>
    <property type="evidence" value="ECO:0007669"/>
    <property type="project" value="InterPro"/>
</dbReference>
<protein>
    <recommendedName>
        <fullName evidence="8">Cytochrome P450</fullName>
    </recommendedName>
</protein>
<keyword evidence="2" id="KW-0349">Heme</keyword>
<dbReference type="GO" id="GO:0016705">
    <property type="term" value="F:oxidoreductase activity, acting on paired donors, with incorporation or reduction of molecular oxygen"/>
    <property type="evidence" value="ECO:0007669"/>
    <property type="project" value="InterPro"/>
</dbReference>
<keyword evidence="7" id="KW-1185">Reference proteome</keyword>
<reference evidence="6" key="3">
    <citation type="submission" date="2015-04" db="UniProtKB">
        <authorList>
            <consortium name="EnsemblPlants"/>
        </authorList>
    </citation>
    <scope>IDENTIFICATION</scope>
</reference>
<evidence type="ECO:0000256" key="4">
    <source>
        <dbReference type="ARBA" id="ARBA00023002"/>
    </source>
</evidence>
<dbReference type="Gene3D" id="1.10.630.10">
    <property type="entry name" value="Cytochrome P450"/>
    <property type="match status" value="1"/>
</dbReference>
<dbReference type="eggNOG" id="KOG0156">
    <property type="taxonomic scope" value="Eukaryota"/>
</dbReference>
<dbReference type="SUPFAM" id="SSF48264">
    <property type="entry name" value="Cytochrome P450"/>
    <property type="match status" value="1"/>
</dbReference>
<evidence type="ECO:0000313" key="6">
    <source>
        <dbReference type="EnsemblPlants" id="LPERR06G13250.1"/>
    </source>
</evidence>
<evidence type="ECO:0000256" key="5">
    <source>
        <dbReference type="ARBA" id="ARBA00023004"/>
    </source>
</evidence>
<dbReference type="InterPro" id="IPR036396">
    <property type="entry name" value="Cyt_P450_sf"/>
</dbReference>
<dbReference type="AlphaFoldDB" id="A0A0D9WQK6"/>
<evidence type="ECO:0000313" key="7">
    <source>
        <dbReference type="Proteomes" id="UP000032180"/>
    </source>
</evidence>
<sequence length="81" mass="9103">MPERFISSKIDVKGQDYKLLLFGSGWRMCPGYSLGLKWRLPDGMTSEQLSMEEIFGLSTPCKFPHEAVVEPKLPAHLYAAA</sequence>
<dbReference type="InterPro" id="IPR017972">
    <property type="entry name" value="Cyt_P450_CS"/>
</dbReference>
<evidence type="ECO:0000256" key="1">
    <source>
        <dbReference type="ARBA" id="ARBA00010617"/>
    </source>
</evidence>
<evidence type="ECO:0008006" key="8">
    <source>
        <dbReference type="Google" id="ProtNLM"/>
    </source>
</evidence>
<dbReference type="HOGENOM" id="CLU_001570_29_6_1"/>
<dbReference type="Proteomes" id="UP000032180">
    <property type="component" value="Chromosome 6"/>
</dbReference>
<name>A0A0D9WQK6_9ORYZ</name>
<proteinExistence type="inferred from homology"/>
<keyword evidence="3" id="KW-0479">Metal-binding</keyword>
<comment type="similarity">
    <text evidence="1">Belongs to the cytochrome P450 family.</text>
</comment>
<dbReference type="EnsemblPlants" id="LPERR06G13250.1">
    <property type="protein sequence ID" value="LPERR06G13250.1"/>
    <property type="gene ID" value="LPERR06G13250"/>
</dbReference>
<organism evidence="6 7">
    <name type="scientific">Leersia perrieri</name>
    <dbReference type="NCBI Taxonomy" id="77586"/>
    <lineage>
        <taxon>Eukaryota</taxon>
        <taxon>Viridiplantae</taxon>
        <taxon>Streptophyta</taxon>
        <taxon>Embryophyta</taxon>
        <taxon>Tracheophyta</taxon>
        <taxon>Spermatophyta</taxon>
        <taxon>Magnoliopsida</taxon>
        <taxon>Liliopsida</taxon>
        <taxon>Poales</taxon>
        <taxon>Poaceae</taxon>
        <taxon>BOP clade</taxon>
        <taxon>Oryzoideae</taxon>
        <taxon>Oryzeae</taxon>
        <taxon>Oryzinae</taxon>
        <taxon>Leersia</taxon>
    </lineage>
</organism>
<dbReference type="STRING" id="77586.A0A0D9WQK6"/>
<dbReference type="PANTHER" id="PTHR47944:SF4">
    <property type="entry name" value="OS09G0441700 PROTEIN"/>
    <property type="match status" value="1"/>
</dbReference>
<dbReference type="PROSITE" id="PS00086">
    <property type="entry name" value="CYTOCHROME_P450"/>
    <property type="match status" value="1"/>
</dbReference>
<dbReference type="Gramene" id="LPERR06G13250.1">
    <property type="protein sequence ID" value="LPERR06G13250.1"/>
    <property type="gene ID" value="LPERR06G13250"/>
</dbReference>
<keyword evidence="4" id="KW-0560">Oxidoreductase</keyword>
<reference evidence="6 7" key="1">
    <citation type="submission" date="2012-08" db="EMBL/GenBank/DDBJ databases">
        <title>Oryza genome evolution.</title>
        <authorList>
            <person name="Wing R.A."/>
        </authorList>
    </citation>
    <scope>NUCLEOTIDE SEQUENCE</scope>
</reference>